<organism evidence="1 2">
    <name type="scientific">Solirubrobacter ginsenosidimutans</name>
    <dbReference type="NCBI Taxonomy" id="490573"/>
    <lineage>
        <taxon>Bacteria</taxon>
        <taxon>Bacillati</taxon>
        <taxon>Actinomycetota</taxon>
        <taxon>Thermoleophilia</taxon>
        <taxon>Solirubrobacterales</taxon>
        <taxon>Solirubrobacteraceae</taxon>
        <taxon>Solirubrobacter</taxon>
    </lineage>
</organism>
<keyword evidence="2" id="KW-1185">Reference proteome</keyword>
<sequence>MTFDDFKPIPGVDWATNGAVPTSKKVTISLVAFDFDDQPFVITQPKKSDPFGNPQIDPVPRADVPKFYADFYNKPSALNHGHTINGYWMEQSGGKVGITDIKTYGPYRMPKKLYQYGVNDIGQQGKPTGNGCPAATTVTGAQTATQTITVDDSAFFYVGDVITFSAVTPSGTKTVTAIPDATHITVSVPITVANGATVQDCVNTNFNTDANALWNADTGCAATNCGSTIHLFVYAGYDETSVWQEFGEMMFQNKEDIPHAVWGNPNPKKPNWVASRYVDWTSWFAGEQQWGESSIRQGESSGTITHEISHNIFSVGDNNNNPYVTPYHRVGSGTWDMMDRGSFNGPGGPHNRWEVPAQYGASMGAEHTLRSKVGMGFVPNSQVLRVNRNGLAQSGLAVADVVARAVNAEPQATGIRSGIQVFLDGSAPVDKEPTCDINTNPTCDGGGPSGQWTNYSLETVQRVGYGSFEPDNGVLIAKNKAWASGATRGTEGSQCGYNCFTWVEDAHPEDMNQVDYYKPDGTPVMRTVADYRQLNDALFHAGTNSGSSAEYVDAANNLHFYVIDKYTDARGILHYHVGVQNTTGAGPQKRGVSVATEAGDALNTCTFKLTNTGAAATTDPALHPQDETASLNNDIYRLSASASGQGWSADLRNALATAKFGESIDVPVYVSHASAAEPGNTVTLTATSVSDPSKTATATCAQAQTGGTVGGSVPATLSLTLGGPAAFAPFQPGVDKDYAASTPATVTSTAGDATLSVSDPGHLTNGAFSLPEALRVEFSKSTWSGPASNDLSTITFRQHIGATDALRTGAYSKTLTFTLSTTTP</sequence>
<dbReference type="EMBL" id="JAPDOD010000048">
    <property type="protein sequence ID" value="MDA0165514.1"/>
    <property type="molecule type" value="Genomic_DNA"/>
</dbReference>
<protein>
    <recommendedName>
        <fullName evidence="3">M6 family metalloprotease domain-containing protein</fullName>
    </recommendedName>
</protein>
<proteinExistence type="predicted"/>
<name>A0A9X3MZA0_9ACTN</name>
<comment type="caution">
    <text evidence="1">The sequence shown here is derived from an EMBL/GenBank/DDBJ whole genome shotgun (WGS) entry which is preliminary data.</text>
</comment>
<dbReference type="AlphaFoldDB" id="A0A9X3MZA0"/>
<gene>
    <name evidence="1" type="ORF">OM076_34915</name>
</gene>
<reference evidence="1" key="1">
    <citation type="submission" date="2022-10" db="EMBL/GenBank/DDBJ databases">
        <title>The WGS of Solirubrobacter ginsenosidimutans DSM 21036.</title>
        <authorList>
            <person name="Jiang Z."/>
        </authorList>
    </citation>
    <scope>NUCLEOTIDE SEQUENCE</scope>
    <source>
        <strain evidence="1">DSM 21036</strain>
    </source>
</reference>
<dbReference type="RefSeq" id="WP_270044774.1">
    <property type="nucleotide sequence ID" value="NZ_JAPDOD010000048.1"/>
</dbReference>
<evidence type="ECO:0000313" key="1">
    <source>
        <dbReference type="EMBL" id="MDA0165514.1"/>
    </source>
</evidence>
<dbReference type="Proteomes" id="UP001149140">
    <property type="component" value="Unassembled WGS sequence"/>
</dbReference>
<evidence type="ECO:0000313" key="2">
    <source>
        <dbReference type="Proteomes" id="UP001149140"/>
    </source>
</evidence>
<evidence type="ECO:0008006" key="3">
    <source>
        <dbReference type="Google" id="ProtNLM"/>
    </source>
</evidence>
<accession>A0A9X3MZA0</accession>